<name>A0A401TGM2_CHIPU</name>
<proteinExistence type="predicted"/>
<evidence type="ECO:0000313" key="2">
    <source>
        <dbReference type="EMBL" id="GCC41773.1"/>
    </source>
</evidence>
<feature type="non-terminal residue" evidence="2">
    <location>
        <position position="44"/>
    </location>
</feature>
<sequence>MSAAPEARGPTGKGEGGWNRKGSEVIPAADRKWVPGKPRAAAAE</sequence>
<feature type="region of interest" description="Disordered" evidence="1">
    <location>
        <begin position="1"/>
        <end position="44"/>
    </location>
</feature>
<gene>
    <name evidence="2" type="ORF">chiPu_0025669</name>
</gene>
<comment type="caution">
    <text evidence="2">The sequence shown here is derived from an EMBL/GenBank/DDBJ whole genome shotgun (WGS) entry which is preliminary data.</text>
</comment>
<evidence type="ECO:0000313" key="3">
    <source>
        <dbReference type="Proteomes" id="UP000287033"/>
    </source>
</evidence>
<keyword evidence="3" id="KW-1185">Reference proteome</keyword>
<dbReference type="Proteomes" id="UP000287033">
    <property type="component" value="Unassembled WGS sequence"/>
</dbReference>
<accession>A0A401TGM2</accession>
<organism evidence="2 3">
    <name type="scientific">Chiloscyllium punctatum</name>
    <name type="common">Brownbanded bambooshark</name>
    <name type="synonym">Hemiscyllium punctatum</name>
    <dbReference type="NCBI Taxonomy" id="137246"/>
    <lineage>
        <taxon>Eukaryota</taxon>
        <taxon>Metazoa</taxon>
        <taxon>Chordata</taxon>
        <taxon>Craniata</taxon>
        <taxon>Vertebrata</taxon>
        <taxon>Chondrichthyes</taxon>
        <taxon>Elasmobranchii</taxon>
        <taxon>Galeomorphii</taxon>
        <taxon>Galeoidea</taxon>
        <taxon>Orectolobiformes</taxon>
        <taxon>Hemiscylliidae</taxon>
        <taxon>Chiloscyllium</taxon>
    </lineage>
</organism>
<evidence type="ECO:0000256" key="1">
    <source>
        <dbReference type="SAM" id="MobiDB-lite"/>
    </source>
</evidence>
<reference evidence="2 3" key="1">
    <citation type="journal article" date="2018" name="Nat. Ecol. Evol.">
        <title>Shark genomes provide insights into elasmobranch evolution and the origin of vertebrates.</title>
        <authorList>
            <person name="Hara Y"/>
            <person name="Yamaguchi K"/>
            <person name="Onimaru K"/>
            <person name="Kadota M"/>
            <person name="Koyanagi M"/>
            <person name="Keeley SD"/>
            <person name="Tatsumi K"/>
            <person name="Tanaka K"/>
            <person name="Motone F"/>
            <person name="Kageyama Y"/>
            <person name="Nozu R"/>
            <person name="Adachi N"/>
            <person name="Nishimura O"/>
            <person name="Nakagawa R"/>
            <person name="Tanegashima C"/>
            <person name="Kiyatake I"/>
            <person name="Matsumoto R"/>
            <person name="Murakumo K"/>
            <person name="Nishida K"/>
            <person name="Terakita A"/>
            <person name="Kuratani S"/>
            <person name="Sato K"/>
            <person name="Hyodo S Kuraku.S."/>
        </authorList>
    </citation>
    <scope>NUCLEOTIDE SEQUENCE [LARGE SCALE GENOMIC DNA]</scope>
</reference>
<dbReference type="EMBL" id="BEZZ01063074">
    <property type="protein sequence ID" value="GCC41773.1"/>
    <property type="molecule type" value="Genomic_DNA"/>
</dbReference>
<protein>
    <submittedName>
        <fullName evidence="2">Uncharacterized protein</fullName>
    </submittedName>
</protein>
<dbReference type="AlphaFoldDB" id="A0A401TGM2"/>